<reference evidence="2" key="1">
    <citation type="submission" date="2017-01" db="EMBL/GenBank/DDBJ databases">
        <authorList>
            <person name="Varghese N."/>
            <person name="Submissions S."/>
        </authorList>
    </citation>
    <scope>NUCLEOTIDE SEQUENCE [LARGE SCALE GENOMIC DNA]</scope>
    <source>
        <strain evidence="2">DSM 16176</strain>
    </source>
</reference>
<sequence length="60" mass="7241">MKWSSVEIEAGREVDAQERRDLAKQLCVRVLEEYVDQHFRESTRSAAEMFLNRKRMERIL</sequence>
<organism evidence="1 2">
    <name type="scientific">Alicyclobacillus vulcanalis</name>
    <dbReference type="NCBI Taxonomy" id="252246"/>
    <lineage>
        <taxon>Bacteria</taxon>
        <taxon>Bacillati</taxon>
        <taxon>Bacillota</taxon>
        <taxon>Bacilli</taxon>
        <taxon>Bacillales</taxon>
        <taxon>Alicyclobacillaceae</taxon>
        <taxon>Alicyclobacillus</taxon>
    </lineage>
</organism>
<proteinExistence type="predicted"/>
<dbReference type="Proteomes" id="UP000186156">
    <property type="component" value="Unassembled WGS sequence"/>
</dbReference>
<dbReference type="RefSeq" id="WP_076346853.1">
    <property type="nucleotide sequence ID" value="NZ_FTOO01000006.1"/>
</dbReference>
<evidence type="ECO:0000313" key="1">
    <source>
        <dbReference type="EMBL" id="SIS87939.1"/>
    </source>
</evidence>
<keyword evidence="2" id="KW-1185">Reference proteome</keyword>
<accession>A0A1N7MPY8</accession>
<name>A0A1N7MPY8_9BACL</name>
<evidence type="ECO:0000313" key="2">
    <source>
        <dbReference type="Proteomes" id="UP000186156"/>
    </source>
</evidence>
<gene>
    <name evidence="1" type="ORF">SAMN05421799_1066</name>
</gene>
<dbReference type="OrthoDB" id="9894029at2"/>
<dbReference type="AlphaFoldDB" id="A0A1N7MPY8"/>
<protein>
    <submittedName>
        <fullName evidence="1">Uncharacterized protein</fullName>
    </submittedName>
</protein>
<dbReference type="EMBL" id="FTOO01000006">
    <property type="protein sequence ID" value="SIS87939.1"/>
    <property type="molecule type" value="Genomic_DNA"/>
</dbReference>